<dbReference type="RefSeq" id="WP_013013157.1">
    <property type="nucleotide sequence ID" value="NC_013946.1"/>
</dbReference>
<evidence type="ECO:0000313" key="4">
    <source>
        <dbReference type="Proteomes" id="UP000006655"/>
    </source>
</evidence>
<gene>
    <name evidence="2" type="ordered locus">Mrub_0873</name>
    <name evidence="3" type="ORF">K649_04005</name>
</gene>
<keyword evidence="4" id="KW-1185">Reference proteome</keyword>
<reference evidence="2 4" key="1">
    <citation type="journal article" date="2010" name="Stand. Genomic Sci.">
        <title>Complete genome sequence of Meiothermus ruber type strain (21).</title>
        <authorList>
            <person name="Tindall B.J."/>
            <person name="Sikorski J."/>
            <person name="Lucas S."/>
            <person name="Goltsman E."/>
            <person name="Copeland A."/>
            <person name="Glavina Del Rio T."/>
            <person name="Nolan M."/>
            <person name="Tice H."/>
            <person name="Cheng J.F."/>
            <person name="Han C."/>
            <person name="Pitluck S."/>
            <person name="Liolios K."/>
            <person name="Ivanova N."/>
            <person name="Mavromatis K."/>
            <person name="Ovchinnikova G."/>
            <person name="Pati A."/>
            <person name="Fahnrich R."/>
            <person name="Goodwin L."/>
            <person name="Chen A."/>
            <person name="Palaniappan K."/>
            <person name="Land M."/>
            <person name="Hauser L."/>
            <person name="Chang Y.J."/>
            <person name="Jeffries C.D."/>
            <person name="Rohde M."/>
            <person name="Goker M."/>
            <person name="Woyke T."/>
            <person name="Bristow J."/>
            <person name="Eisen J.A."/>
            <person name="Markowitz V."/>
            <person name="Hugenholtz P."/>
            <person name="Kyrpides N.C."/>
            <person name="Klenk H.P."/>
            <person name="Lapidus A."/>
        </authorList>
    </citation>
    <scope>NUCLEOTIDE SEQUENCE [LARGE SCALE GENOMIC DNA]</scope>
    <source>
        <strain evidence="4">ATCC 35948 / DSM 1279 / VKM B-1258 / 21</strain>
        <strain evidence="2">DSM 1279</strain>
    </source>
</reference>
<dbReference type="eggNOG" id="COG1598">
    <property type="taxonomic scope" value="Bacteria"/>
</dbReference>
<dbReference type="InterPro" id="IPR011335">
    <property type="entry name" value="Restrct_endonuc-II-like"/>
</dbReference>
<feature type="compositionally biased region" description="Polar residues" evidence="1">
    <location>
        <begin position="29"/>
        <end position="38"/>
    </location>
</feature>
<evidence type="ECO:0000313" key="2">
    <source>
        <dbReference type="EMBL" id="ADD27638.1"/>
    </source>
</evidence>
<evidence type="ECO:0000313" key="5">
    <source>
        <dbReference type="Proteomes" id="UP000013026"/>
    </source>
</evidence>
<dbReference type="Proteomes" id="UP000006655">
    <property type="component" value="Chromosome"/>
</dbReference>
<accession>D3PQ12</accession>
<dbReference type="GO" id="GO:0003676">
    <property type="term" value="F:nucleic acid binding"/>
    <property type="evidence" value="ECO:0007669"/>
    <property type="project" value="InterPro"/>
</dbReference>
<dbReference type="OrthoDB" id="24840at2"/>
<dbReference type="EMBL" id="CP005385">
    <property type="protein sequence ID" value="AGK04103.1"/>
    <property type="molecule type" value="Genomic_DNA"/>
</dbReference>
<dbReference type="InterPro" id="IPR011856">
    <property type="entry name" value="tRNA_endonuc-like_dom_sf"/>
</dbReference>
<evidence type="ECO:0000313" key="3">
    <source>
        <dbReference type="EMBL" id="AGK04103.1"/>
    </source>
</evidence>
<organism evidence="3 5">
    <name type="scientific">Meiothermus ruber (strain ATCC 35948 / DSM 1279 / VKM B-1258 / 21)</name>
    <name type="common">Thermus ruber</name>
    <dbReference type="NCBI Taxonomy" id="504728"/>
    <lineage>
        <taxon>Bacteria</taxon>
        <taxon>Thermotogati</taxon>
        <taxon>Deinococcota</taxon>
        <taxon>Deinococci</taxon>
        <taxon>Thermales</taxon>
        <taxon>Thermaceae</taxon>
        <taxon>Meiothermus</taxon>
    </lineage>
</organism>
<reference evidence="3 5" key="3">
    <citation type="submission" date="2013-04" db="EMBL/GenBank/DDBJ databases">
        <authorList>
            <person name="Chin J."/>
            <person name="Alexander D.H."/>
            <person name="Marks P."/>
            <person name="Korlach J."/>
            <person name="Clum A."/>
            <person name="Copeland A."/>
        </authorList>
    </citation>
    <scope>NUCLEOTIDE SEQUENCE [LARGE SCALE GENOMIC DNA]</scope>
    <source>
        <strain evidence="5">ATCC 35948 / DSM 1279 / VKM B-1258 / 21</strain>
        <strain evidence="3">DSM 1279</strain>
    </source>
</reference>
<evidence type="ECO:0000256" key="1">
    <source>
        <dbReference type="SAM" id="MobiDB-lite"/>
    </source>
</evidence>
<proteinExistence type="predicted"/>
<dbReference type="PATRIC" id="fig|504728.9.peg.828"/>
<dbReference type="EMBL" id="CP001743">
    <property type="protein sequence ID" value="ADD27638.1"/>
    <property type="molecule type" value="Genomic_DNA"/>
</dbReference>
<dbReference type="KEGG" id="mre:K649_04005"/>
<dbReference type="AlphaFoldDB" id="D3PQ12"/>
<sequence>MNHDRIEALLERIALALEQMVAQANQHRTPNVAYSQSHSDTEKTSLEPSSRNSNASSLSILEPFLKARGIQIKVRPAEDAADQVIDSLSLFLGERYDALAGLLSKIKRAMQTGAQITESLKDRPQQDISSACQFCTRLYEVAFLEQYQYFRSPTYLIKAKTTTLPKAQRFFGGQWLERFILQKVKAVYAQASSEVSEQLAFEYLINPQIILPNGDDFELDILAAMGSSIYWIEAKSGDYQQHVAKYSKFARLLGLDPDHSFMVLADVPEDRCEALSALFSMTVCTLRSFEEKLLTVVRSDTAQQSAAADGFSSTAGR</sequence>
<protein>
    <recommendedName>
        <fullName evidence="6">DUF1887 family protein</fullName>
    </recommendedName>
</protein>
<feature type="region of interest" description="Disordered" evidence="1">
    <location>
        <begin position="29"/>
        <end position="54"/>
    </location>
</feature>
<dbReference type="Proteomes" id="UP000013026">
    <property type="component" value="Chromosome"/>
</dbReference>
<dbReference type="SUPFAM" id="SSF52980">
    <property type="entry name" value="Restriction endonuclease-like"/>
    <property type="match status" value="1"/>
</dbReference>
<name>D3PQ12_MEIRD</name>
<dbReference type="Gene3D" id="3.40.1350.10">
    <property type="match status" value="1"/>
</dbReference>
<dbReference type="KEGG" id="mrb:Mrub_0873"/>
<reference evidence="3" key="2">
    <citation type="submission" date="2013-04" db="EMBL/GenBank/DDBJ databases">
        <title>Non-Hybrid, Finished Microbial Genome Assemblies from Long-Read SMRT Sequencing Data.</title>
        <authorList>
            <person name="Klammer A."/>
            <person name="Drake J."/>
            <person name="Heiner C."/>
            <person name="Clum A."/>
            <person name="Copeland A."/>
            <person name="Huddleston J."/>
            <person name="Eichler E."/>
            <person name="Turner S.W."/>
        </authorList>
    </citation>
    <scope>NUCLEOTIDE SEQUENCE</scope>
    <source>
        <strain evidence="3">DSM 1279</strain>
    </source>
</reference>
<evidence type="ECO:0008006" key="6">
    <source>
        <dbReference type="Google" id="ProtNLM"/>
    </source>
</evidence>